<name>A0A9P6EBA3_9AGAR</name>
<evidence type="ECO:0000256" key="1">
    <source>
        <dbReference type="SAM" id="MobiDB-lite"/>
    </source>
</evidence>
<feature type="compositionally biased region" description="Polar residues" evidence="1">
    <location>
        <begin position="153"/>
        <end position="168"/>
    </location>
</feature>
<dbReference type="Proteomes" id="UP000807306">
    <property type="component" value="Unassembled WGS sequence"/>
</dbReference>
<keyword evidence="3" id="KW-1185">Reference proteome</keyword>
<feature type="compositionally biased region" description="Basic and acidic residues" evidence="1">
    <location>
        <begin position="227"/>
        <end position="243"/>
    </location>
</feature>
<organism evidence="2 3">
    <name type="scientific">Crepidotus variabilis</name>
    <dbReference type="NCBI Taxonomy" id="179855"/>
    <lineage>
        <taxon>Eukaryota</taxon>
        <taxon>Fungi</taxon>
        <taxon>Dikarya</taxon>
        <taxon>Basidiomycota</taxon>
        <taxon>Agaricomycotina</taxon>
        <taxon>Agaricomycetes</taxon>
        <taxon>Agaricomycetidae</taxon>
        <taxon>Agaricales</taxon>
        <taxon>Agaricineae</taxon>
        <taxon>Crepidotaceae</taxon>
        <taxon>Crepidotus</taxon>
    </lineage>
</organism>
<feature type="compositionally biased region" description="Low complexity" evidence="1">
    <location>
        <begin position="175"/>
        <end position="189"/>
    </location>
</feature>
<dbReference type="AlphaFoldDB" id="A0A9P6EBA3"/>
<gene>
    <name evidence="2" type="ORF">CPB83DRAFT_896367</name>
</gene>
<evidence type="ECO:0000313" key="2">
    <source>
        <dbReference type="EMBL" id="KAF9526223.1"/>
    </source>
</evidence>
<dbReference type="OrthoDB" id="3062477at2759"/>
<dbReference type="EMBL" id="MU157874">
    <property type="protein sequence ID" value="KAF9526223.1"/>
    <property type="molecule type" value="Genomic_DNA"/>
</dbReference>
<protein>
    <submittedName>
        <fullName evidence="2">Uncharacterized protein</fullName>
    </submittedName>
</protein>
<feature type="compositionally biased region" description="Polar residues" evidence="1">
    <location>
        <begin position="272"/>
        <end position="288"/>
    </location>
</feature>
<reference evidence="2" key="1">
    <citation type="submission" date="2020-11" db="EMBL/GenBank/DDBJ databases">
        <authorList>
            <consortium name="DOE Joint Genome Institute"/>
            <person name="Ahrendt S."/>
            <person name="Riley R."/>
            <person name="Andreopoulos W."/>
            <person name="Labutti K."/>
            <person name="Pangilinan J."/>
            <person name="Ruiz-Duenas F.J."/>
            <person name="Barrasa J.M."/>
            <person name="Sanchez-Garcia M."/>
            <person name="Camarero S."/>
            <person name="Miyauchi S."/>
            <person name="Serrano A."/>
            <person name="Linde D."/>
            <person name="Babiker R."/>
            <person name="Drula E."/>
            <person name="Ayuso-Fernandez I."/>
            <person name="Pacheco R."/>
            <person name="Padilla G."/>
            <person name="Ferreira P."/>
            <person name="Barriuso J."/>
            <person name="Kellner H."/>
            <person name="Castanera R."/>
            <person name="Alfaro M."/>
            <person name="Ramirez L."/>
            <person name="Pisabarro A.G."/>
            <person name="Kuo A."/>
            <person name="Tritt A."/>
            <person name="Lipzen A."/>
            <person name="He G."/>
            <person name="Yan M."/>
            <person name="Ng V."/>
            <person name="Cullen D."/>
            <person name="Martin F."/>
            <person name="Rosso M.-N."/>
            <person name="Henrissat B."/>
            <person name="Hibbett D."/>
            <person name="Martinez A.T."/>
            <person name="Grigoriev I.V."/>
        </authorList>
    </citation>
    <scope>NUCLEOTIDE SEQUENCE</scope>
    <source>
        <strain evidence="2">CBS 506.95</strain>
    </source>
</reference>
<accession>A0A9P6EBA3</accession>
<evidence type="ECO:0000313" key="3">
    <source>
        <dbReference type="Proteomes" id="UP000807306"/>
    </source>
</evidence>
<feature type="region of interest" description="Disordered" evidence="1">
    <location>
        <begin position="118"/>
        <end position="299"/>
    </location>
</feature>
<proteinExistence type="predicted"/>
<sequence>MEHLFRTTGQTTETLLREPAAAFNYYSSCNSSMATSTNQVVDFPLPPTVDIPTSKKALEDAEVALTAAQLALDAMITGRGGRNKSKKLKEAAMKLQAAQAYKNLMMAQYRSLAALDSTESGDIPEATSNAPAKRKATSESFENDIEVSKKPKSNTSSAQTLEVQSLINRANAKTLPDSPISSLPDSSMSVEKDQEINNDQTQEAVQHKASRDGDPDNFEGHTSAPDEGQKTNLKDDHTVEGHLNEGSNHGEGVKVLDLDNLIKLPEDERNRSPSPNTDVEGEVQSNPTRAEHRKEKKQIKISISGGISSSKLDSKACDSTSAIVEFFSDSKDVDPHLRGIMRADPTFVSAAATNSRDLALLVLETTEGNRFCLYHHFKDKANHVRDGWGKPGATIQGIPGKRRVSNKKKKTKNSAVEGYMNCGCREDDALLDFYLSKTLTIQGTVKGKRIENKMTSGDYFNSRQRSFMIALFKKWVGIQVDDLYQRDMDESTYEKYLAVLRAEIAVRELNRVCKDVEYLLIKKAVVA</sequence>
<comment type="caution">
    <text evidence="2">The sequence shown here is derived from an EMBL/GenBank/DDBJ whole genome shotgun (WGS) entry which is preliminary data.</text>
</comment>
<feature type="compositionally biased region" description="Basic and acidic residues" evidence="1">
    <location>
        <begin position="205"/>
        <end position="214"/>
    </location>
</feature>